<dbReference type="Pfam" id="PF05339">
    <property type="entry name" value="DUF739"/>
    <property type="match status" value="1"/>
</dbReference>
<organism evidence="3 4">
    <name type="scientific">Arcanobacterium bovis</name>
    <dbReference type="NCBI Taxonomy" id="2529275"/>
    <lineage>
        <taxon>Bacteria</taxon>
        <taxon>Bacillati</taxon>
        <taxon>Actinomycetota</taxon>
        <taxon>Actinomycetes</taxon>
        <taxon>Actinomycetales</taxon>
        <taxon>Actinomycetaceae</taxon>
        <taxon>Arcanobacterium</taxon>
    </lineage>
</organism>
<dbReference type="GO" id="GO:0003677">
    <property type="term" value="F:DNA binding"/>
    <property type="evidence" value="ECO:0007669"/>
    <property type="project" value="InterPro"/>
</dbReference>
<protein>
    <submittedName>
        <fullName evidence="3">XRE family transcriptional regulator</fullName>
    </submittedName>
</protein>
<evidence type="ECO:0000256" key="1">
    <source>
        <dbReference type="SAM" id="MobiDB-lite"/>
    </source>
</evidence>
<evidence type="ECO:0000259" key="2">
    <source>
        <dbReference type="PROSITE" id="PS50943"/>
    </source>
</evidence>
<evidence type="ECO:0000313" key="3">
    <source>
        <dbReference type="EMBL" id="TBW23933.1"/>
    </source>
</evidence>
<dbReference type="AlphaFoldDB" id="A0A4Q9V457"/>
<feature type="domain" description="HTH cro/C1-type" evidence="2">
    <location>
        <begin position="31"/>
        <end position="75"/>
    </location>
</feature>
<dbReference type="Proteomes" id="UP000293036">
    <property type="component" value="Unassembled WGS sequence"/>
</dbReference>
<dbReference type="CDD" id="cd00093">
    <property type="entry name" value="HTH_XRE"/>
    <property type="match status" value="1"/>
</dbReference>
<sequence length="113" mass="12396">MTITDSFLRAMTVDEIIGERVGLWLRRRGHTQVSLAGALGLTKASISGKVTGRVSWSATDLVKTAAFLDLPIEALLPDETVELEKAKAPELVASRASNESHLWESNPRPIHYE</sequence>
<dbReference type="PROSITE" id="PS50943">
    <property type="entry name" value="HTH_CROC1"/>
    <property type="match status" value="1"/>
</dbReference>
<evidence type="ECO:0000313" key="4">
    <source>
        <dbReference type="Proteomes" id="UP000293036"/>
    </source>
</evidence>
<dbReference type="InterPro" id="IPR008003">
    <property type="entry name" value="DUF739"/>
</dbReference>
<dbReference type="SUPFAM" id="SSF47413">
    <property type="entry name" value="lambda repressor-like DNA-binding domains"/>
    <property type="match status" value="1"/>
</dbReference>
<proteinExistence type="predicted"/>
<name>A0A4Q9V457_9ACTO</name>
<dbReference type="InterPro" id="IPR001387">
    <property type="entry name" value="Cro/C1-type_HTH"/>
</dbReference>
<dbReference type="InterPro" id="IPR010982">
    <property type="entry name" value="Lambda_DNA-bd_dom_sf"/>
</dbReference>
<keyword evidence="4" id="KW-1185">Reference proteome</keyword>
<dbReference type="Gene3D" id="1.10.260.40">
    <property type="entry name" value="lambda repressor-like DNA-binding domains"/>
    <property type="match status" value="1"/>
</dbReference>
<feature type="region of interest" description="Disordered" evidence="1">
    <location>
        <begin position="94"/>
        <end position="113"/>
    </location>
</feature>
<reference evidence="3 4" key="1">
    <citation type="submission" date="2019-02" db="EMBL/GenBank/DDBJ databases">
        <title>Arcanobacterium bovis sp. nov., isolated from the milk of a cow with mastitis.</title>
        <authorList>
            <person name="Sammra O."/>
            <person name="Foster G."/>
            <person name="Hassan A."/>
            <person name="Alssahen M."/>
            <person name="Laemmler C."/>
            <person name="Borowiak M."/>
            <person name="Malorny B."/>
            <person name="Abdulmawjood A."/>
        </authorList>
    </citation>
    <scope>NUCLEOTIDE SEQUENCE [LARGE SCALE GENOMIC DNA]</scope>
    <source>
        <strain evidence="3 4">C605018/01/1</strain>
    </source>
</reference>
<accession>A0A4Q9V457</accession>
<dbReference type="OrthoDB" id="3267729at2"/>
<gene>
    <name evidence="3" type="ORF">EZJ44_01925</name>
</gene>
<dbReference type="EMBL" id="SJDT01000001">
    <property type="protein sequence ID" value="TBW23933.1"/>
    <property type="molecule type" value="Genomic_DNA"/>
</dbReference>
<comment type="caution">
    <text evidence="3">The sequence shown here is derived from an EMBL/GenBank/DDBJ whole genome shotgun (WGS) entry which is preliminary data.</text>
</comment>
<dbReference type="RefSeq" id="WP_131279607.1">
    <property type="nucleotide sequence ID" value="NZ_JBHSLR010000009.1"/>
</dbReference>